<evidence type="ECO:0000313" key="2">
    <source>
        <dbReference type="Proteomes" id="UP000489600"/>
    </source>
</evidence>
<protein>
    <recommendedName>
        <fullName evidence="3">Succinate dehydrogenase subunit 6, mitochondrial</fullName>
    </recommendedName>
</protein>
<name>A0A565ANB0_9BRAS</name>
<dbReference type="PANTHER" id="PTHR36708">
    <property type="entry name" value="SUCCINATE DEHYDROGENASE SUBUNIT 6, MITOCHONDRIAL"/>
    <property type="match status" value="1"/>
</dbReference>
<accession>A0A565ANB0</accession>
<dbReference type="PANTHER" id="PTHR36708:SF1">
    <property type="entry name" value="SUCCINATE DEHYDROGENASE SUBUNIT 6, MITOCHONDRIAL"/>
    <property type="match status" value="1"/>
</dbReference>
<dbReference type="GO" id="GO:0045273">
    <property type="term" value="C:respiratory chain complex II (succinate dehydrogenase)"/>
    <property type="evidence" value="ECO:0007669"/>
    <property type="project" value="InterPro"/>
</dbReference>
<gene>
    <name evidence="1" type="ORF">ANE_LOCUS947</name>
</gene>
<dbReference type="EMBL" id="CABITT030000001">
    <property type="protein sequence ID" value="VVA90502.1"/>
    <property type="molecule type" value="Genomic_DNA"/>
</dbReference>
<dbReference type="OrthoDB" id="2012862at2759"/>
<dbReference type="Proteomes" id="UP000489600">
    <property type="component" value="Unassembled WGS sequence"/>
</dbReference>
<dbReference type="AlphaFoldDB" id="A0A565ANB0"/>
<evidence type="ECO:0000313" key="1">
    <source>
        <dbReference type="EMBL" id="VVA90502.1"/>
    </source>
</evidence>
<dbReference type="InterPro" id="IPR034574">
    <property type="entry name" value="SDH6"/>
</dbReference>
<keyword evidence="2" id="KW-1185">Reference proteome</keyword>
<proteinExistence type="predicted"/>
<reference evidence="1" key="1">
    <citation type="submission" date="2019-07" db="EMBL/GenBank/DDBJ databases">
        <authorList>
            <person name="Dittberner H."/>
        </authorList>
    </citation>
    <scope>NUCLEOTIDE SEQUENCE [LARGE SCALE GENOMIC DNA]</scope>
</reference>
<organism evidence="1 2">
    <name type="scientific">Arabis nemorensis</name>
    <dbReference type="NCBI Taxonomy" id="586526"/>
    <lineage>
        <taxon>Eukaryota</taxon>
        <taxon>Viridiplantae</taxon>
        <taxon>Streptophyta</taxon>
        <taxon>Embryophyta</taxon>
        <taxon>Tracheophyta</taxon>
        <taxon>Spermatophyta</taxon>
        <taxon>Magnoliopsida</taxon>
        <taxon>eudicotyledons</taxon>
        <taxon>Gunneridae</taxon>
        <taxon>Pentapetalae</taxon>
        <taxon>rosids</taxon>
        <taxon>malvids</taxon>
        <taxon>Brassicales</taxon>
        <taxon>Brassicaceae</taxon>
        <taxon>Arabideae</taxon>
        <taxon>Arabis</taxon>
    </lineage>
</organism>
<sequence>MGDSRSVSATTDSQSFLGGYVDGFKGFWVKKVSFLENYTRFTKRDTPLPSWSSSDVNEFIASDSVHGPTLKTAREAVMFGVTGSVVGAVSTAAFAWKYSKSPHGAALSFVGGGVFGWTFGQEVANHTLQLYKLDTMAAQVKFMEWWERKSQGRS</sequence>
<comment type="caution">
    <text evidence="1">The sequence shown here is derived from an EMBL/GenBank/DDBJ whole genome shotgun (WGS) entry which is preliminary data.</text>
</comment>
<evidence type="ECO:0008006" key="3">
    <source>
        <dbReference type="Google" id="ProtNLM"/>
    </source>
</evidence>